<proteinExistence type="predicted"/>
<sequence length="164" mass="18666">MNGIEFFHYPSDEHPSSHLWGLRVDGTDLRAHAAWATRERWRPELEDQFEDQERESAELIWRQHDGLGVVDFEDRPDHFLSPAAVPLLGCSCGIWGCWPLMARIAVAPTTVTWSSFRQPHRAQWGELPIGLFVFERKAYEEALRSPAVLTEDPLGPPPARLGVV</sequence>
<evidence type="ECO:0000313" key="1">
    <source>
        <dbReference type="EMBL" id="XDQ57871.1"/>
    </source>
</evidence>
<accession>A0AB39RTG5</accession>
<dbReference type="EMBL" id="CP163443">
    <property type="protein sequence ID" value="XDQ57871.1"/>
    <property type="molecule type" value="Genomic_DNA"/>
</dbReference>
<gene>
    <name evidence="1" type="ORF">AB5J53_42575</name>
</gene>
<protein>
    <recommendedName>
        <fullName evidence="2">DUF317 domain-containing protein</fullName>
    </recommendedName>
</protein>
<reference evidence="1" key="1">
    <citation type="submission" date="2024-07" db="EMBL/GenBank/DDBJ databases">
        <authorList>
            <person name="Yu S.T."/>
        </authorList>
    </citation>
    <scope>NUCLEOTIDE SEQUENCE</scope>
    <source>
        <strain evidence="1">R41</strain>
    </source>
</reference>
<evidence type="ECO:0008006" key="2">
    <source>
        <dbReference type="Google" id="ProtNLM"/>
    </source>
</evidence>
<organism evidence="1">
    <name type="scientific">Streptomyces sp. R41</name>
    <dbReference type="NCBI Taxonomy" id="3238632"/>
    <lineage>
        <taxon>Bacteria</taxon>
        <taxon>Bacillati</taxon>
        <taxon>Actinomycetota</taxon>
        <taxon>Actinomycetes</taxon>
        <taxon>Kitasatosporales</taxon>
        <taxon>Streptomycetaceae</taxon>
        <taxon>Streptomyces</taxon>
    </lineage>
</organism>
<name>A0AB39RTG5_9ACTN</name>
<dbReference type="RefSeq" id="WP_369250932.1">
    <property type="nucleotide sequence ID" value="NZ_CP163443.1"/>
</dbReference>
<dbReference type="AlphaFoldDB" id="A0AB39RTG5"/>